<dbReference type="AlphaFoldDB" id="A0A2W4U8Y8"/>
<proteinExistence type="predicted"/>
<dbReference type="EMBL" id="QBMC01000091">
    <property type="protein sequence ID" value="PZO15530.1"/>
    <property type="molecule type" value="Genomic_DNA"/>
</dbReference>
<dbReference type="Proteomes" id="UP000249354">
    <property type="component" value="Unassembled WGS sequence"/>
</dbReference>
<comment type="caution">
    <text evidence="1">The sequence shown here is derived from an EMBL/GenBank/DDBJ whole genome shotgun (WGS) entry which is preliminary data.</text>
</comment>
<reference evidence="1 2" key="2">
    <citation type="submission" date="2018-06" db="EMBL/GenBank/DDBJ databases">
        <title>Metagenomic assembly of (sub)arctic Cyanobacteria and their associated microbiome from non-axenic cultures.</title>
        <authorList>
            <person name="Baurain D."/>
        </authorList>
    </citation>
    <scope>NUCLEOTIDE SEQUENCE [LARGE SCALE GENOMIC DNA]</scope>
    <source>
        <strain evidence="1">ULC129bin1</strain>
    </source>
</reference>
<sequence length="142" mass="15062">MPVADVPQAVNNSALITLAANKESAGIAAVEKEIQAVLDQLPDSEDAEFLQDGLETALTRLDTATSDQQAQAIIDEEVNKLSEEFAAAPNPDRVVDILLDIRSSLPTDSFPNSPSSTELQSSTGALFLPAGLQLNQRSGWLS</sequence>
<protein>
    <submittedName>
        <fullName evidence="1">Uncharacterized protein</fullName>
    </submittedName>
</protein>
<gene>
    <name evidence="1" type="ORF">DCF25_13585</name>
</gene>
<accession>A0A2W4U8Y8</accession>
<evidence type="ECO:0000313" key="1">
    <source>
        <dbReference type="EMBL" id="PZO15530.1"/>
    </source>
</evidence>
<name>A0A2W4U8Y8_9CYAN</name>
<organism evidence="1 2">
    <name type="scientific">Leptolyngbya foveolarum</name>
    <dbReference type="NCBI Taxonomy" id="47253"/>
    <lineage>
        <taxon>Bacteria</taxon>
        <taxon>Bacillati</taxon>
        <taxon>Cyanobacteriota</taxon>
        <taxon>Cyanophyceae</taxon>
        <taxon>Leptolyngbyales</taxon>
        <taxon>Leptolyngbyaceae</taxon>
        <taxon>Leptolyngbya group</taxon>
        <taxon>Leptolyngbya</taxon>
    </lineage>
</organism>
<reference evidence="2" key="1">
    <citation type="submission" date="2018-04" db="EMBL/GenBank/DDBJ databases">
        <authorList>
            <person name="Cornet L."/>
        </authorList>
    </citation>
    <scope>NUCLEOTIDE SEQUENCE [LARGE SCALE GENOMIC DNA]</scope>
</reference>
<evidence type="ECO:0000313" key="2">
    <source>
        <dbReference type="Proteomes" id="UP000249354"/>
    </source>
</evidence>